<dbReference type="PROSITE" id="PS50885">
    <property type="entry name" value="HAMP"/>
    <property type="match status" value="1"/>
</dbReference>
<dbReference type="Gene3D" id="1.10.287.130">
    <property type="match status" value="1"/>
</dbReference>
<accession>A0A9X4M6Y6</accession>
<dbReference type="CDD" id="cd00075">
    <property type="entry name" value="HATPase"/>
    <property type="match status" value="1"/>
</dbReference>
<dbReference type="RefSeq" id="WP_332520512.1">
    <property type="nucleotide sequence ID" value="NZ_JANRHA010000013.1"/>
</dbReference>
<comment type="subcellular location">
    <subcellularLocation>
        <location evidence="3">Cell membrane</location>
    </subcellularLocation>
</comment>
<dbReference type="CDD" id="cd00082">
    <property type="entry name" value="HisKA"/>
    <property type="match status" value="1"/>
</dbReference>
<feature type="transmembrane region" description="Helical" evidence="12">
    <location>
        <begin position="177"/>
        <end position="203"/>
    </location>
</feature>
<reference evidence="15" key="1">
    <citation type="submission" date="2022-08" db="EMBL/GenBank/DDBJ databases">
        <title>Genome analysis of Corynebacteriales strain.</title>
        <authorList>
            <person name="Lee S.D."/>
        </authorList>
    </citation>
    <scope>NUCLEOTIDE SEQUENCE</scope>
    <source>
        <strain evidence="15">D3-21</strain>
    </source>
</reference>
<evidence type="ECO:0000256" key="5">
    <source>
        <dbReference type="ARBA" id="ARBA00022553"/>
    </source>
</evidence>
<evidence type="ECO:0000256" key="4">
    <source>
        <dbReference type="ARBA" id="ARBA00012438"/>
    </source>
</evidence>
<dbReference type="Pfam" id="PF00672">
    <property type="entry name" value="HAMP"/>
    <property type="match status" value="1"/>
</dbReference>
<evidence type="ECO:0000256" key="9">
    <source>
        <dbReference type="ARBA" id="ARBA00022989"/>
    </source>
</evidence>
<feature type="domain" description="HAMP" evidence="14">
    <location>
        <begin position="204"/>
        <end position="266"/>
    </location>
</feature>
<dbReference type="SUPFAM" id="SSF55874">
    <property type="entry name" value="ATPase domain of HSP90 chaperone/DNA topoisomerase II/histidine kinase"/>
    <property type="match status" value="1"/>
</dbReference>
<dbReference type="PANTHER" id="PTHR45436:SF5">
    <property type="entry name" value="SENSOR HISTIDINE KINASE TRCS"/>
    <property type="match status" value="1"/>
</dbReference>
<dbReference type="InterPro" id="IPR003661">
    <property type="entry name" value="HisK_dim/P_dom"/>
</dbReference>
<dbReference type="GO" id="GO:0005509">
    <property type="term" value="F:calcium ion binding"/>
    <property type="evidence" value="ECO:0007669"/>
    <property type="project" value="UniProtKB-ARBA"/>
</dbReference>
<feature type="domain" description="Histidine kinase" evidence="13">
    <location>
        <begin position="281"/>
        <end position="495"/>
    </location>
</feature>
<dbReference type="InterPro" id="IPR003594">
    <property type="entry name" value="HATPase_dom"/>
</dbReference>
<dbReference type="Pfam" id="PF02518">
    <property type="entry name" value="HATPase_c"/>
    <property type="match status" value="1"/>
</dbReference>
<dbReference type="Proteomes" id="UP001152755">
    <property type="component" value="Unassembled WGS sequence"/>
</dbReference>
<dbReference type="Pfam" id="PF00512">
    <property type="entry name" value="HisKA"/>
    <property type="match status" value="1"/>
</dbReference>
<dbReference type="GO" id="GO:0005886">
    <property type="term" value="C:plasma membrane"/>
    <property type="evidence" value="ECO:0007669"/>
    <property type="project" value="UniProtKB-SubCell"/>
</dbReference>
<evidence type="ECO:0000256" key="12">
    <source>
        <dbReference type="SAM" id="Phobius"/>
    </source>
</evidence>
<dbReference type="InterPro" id="IPR004358">
    <property type="entry name" value="Sig_transdc_His_kin-like_C"/>
</dbReference>
<evidence type="ECO:0000256" key="7">
    <source>
        <dbReference type="ARBA" id="ARBA00022692"/>
    </source>
</evidence>
<evidence type="ECO:0000256" key="6">
    <source>
        <dbReference type="ARBA" id="ARBA00022679"/>
    </source>
</evidence>
<dbReference type="EMBL" id="JANRHA010000013">
    <property type="protein sequence ID" value="MDG3016368.1"/>
    <property type="molecule type" value="Genomic_DNA"/>
</dbReference>
<keyword evidence="16" id="KW-1185">Reference proteome</keyword>
<dbReference type="GO" id="GO:0000155">
    <property type="term" value="F:phosphorelay sensor kinase activity"/>
    <property type="evidence" value="ECO:0007669"/>
    <property type="project" value="InterPro"/>
</dbReference>
<dbReference type="FunFam" id="3.30.565.10:FF:000006">
    <property type="entry name" value="Sensor histidine kinase WalK"/>
    <property type="match status" value="1"/>
</dbReference>
<dbReference type="Gene3D" id="3.30.565.10">
    <property type="entry name" value="Histidine kinase-like ATPase, C-terminal domain"/>
    <property type="match status" value="1"/>
</dbReference>
<keyword evidence="10" id="KW-0902">Two-component regulatory system</keyword>
<comment type="cofactor">
    <cofactor evidence="2">
        <name>a divalent metal cation</name>
        <dbReference type="ChEBI" id="CHEBI:60240"/>
    </cofactor>
</comment>
<evidence type="ECO:0000313" key="16">
    <source>
        <dbReference type="Proteomes" id="UP001152755"/>
    </source>
</evidence>
<dbReference type="FunFam" id="1.10.287.130:FF:000001">
    <property type="entry name" value="Two-component sensor histidine kinase"/>
    <property type="match status" value="1"/>
</dbReference>
<evidence type="ECO:0000256" key="1">
    <source>
        <dbReference type="ARBA" id="ARBA00000085"/>
    </source>
</evidence>
<dbReference type="CDD" id="cd06225">
    <property type="entry name" value="HAMP"/>
    <property type="match status" value="1"/>
</dbReference>
<dbReference type="PRINTS" id="PR00344">
    <property type="entry name" value="BCTRLSENSOR"/>
</dbReference>
<dbReference type="InterPro" id="IPR003660">
    <property type="entry name" value="HAMP_dom"/>
</dbReference>
<dbReference type="SMART" id="SM00387">
    <property type="entry name" value="HATPase_c"/>
    <property type="match status" value="1"/>
</dbReference>
<dbReference type="InterPro" id="IPR036097">
    <property type="entry name" value="HisK_dim/P_sf"/>
</dbReference>
<dbReference type="PROSITE" id="PS50109">
    <property type="entry name" value="HIS_KIN"/>
    <property type="match status" value="1"/>
</dbReference>
<keyword evidence="7 12" id="KW-0812">Transmembrane</keyword>
<keyword evidence="6" id="KW-0808">Transferase</keyword>
<evidence type="ECO:0000256" key="8">
    <source>
        <dbReference type="ARBA" id="ARBA00022777"/>
    </source>
</evidence>
<name>A0A9X4M6Y6_9ACTN</name>
<sequence length="506" mass="53861">MSSSLPADRPRRWSPRRWSLRARLVIGVVALLLIVCTAVGITTQLALRQYLIRQLDTSLTDAGHRSAMIAERPPPPPGRWVHPGPGPDFLDAPGQPPGTIAAIITDGNVDAGTLTKTGARAALTSTAKGQLAELPVDGRPHTLDVDGLGQYRVLAMRTWEGHEIITGLSLASVNATLLRVLVTFVVVAAAALVLATVAGLWVIRRALQPLYRVATTARAIADMPLHEGEVRLPVRVPDMDTNPRTEVGQMGGAINGMLEHIARALKSRQASETRVRQFVADASHELRTPLTSIRGYTELAQRAGGEVPDEVAHAMSRVASESNRMSTLVEDLLLLARLDSGRPLEAEPVDLCPLIVDTVSDAHVAGPDHHWNLELPEDPVYVLGDPARLQQVLVNLLANARNHTGPGTSVTTALGSEGGTSVLTVSDDGPGIPEALLPDIFERFARGDSSRSRRAGSTGLGLSIVDAVVKAHHGTIDVQSIPGRTAFTVRLPLCAQPAGVQELPTS</sequence>
<evidence type="ECO:0000313" key="15">
    <source>
        <dbReference type="EMBL" id="MDG3016368.1"/>
    </source>
</evidence>
<evidence type="ECO:0000256" key="3">
    <source>
        <dbReference type="ARBA" id="ARBA00004236"/>
    </source>
</evidence>
<comment type="catalytic activity">
    <reaction evidence="1">
        <text>ATP + protein L-histidine = ADP + protein N-phospho-L-histidine.</text>
        <dbReference type="EC" id="2.7.13.3"/>
    </reaction>
</comment>
<dbReference type="SMART" id="SM00388">
    <property type="entry name" value="HisKA"/>
    <property type="match status" value="1"/>
</dbReference>
<keyword evidence="5" id="KW-0597">Phosphoprotein</keyword>
<keyword evidence="9 12" id="KW-1133">Transmembrane helix</keyword>
<evidence type="ECO:0000256" key="2">
    <source>
        <dbReference type="ARBA" id="ARBA00001968"/>
    </source>
</evidence>
<dbReference type="PANTHER" id="PTHR45436">
    <property type="entry name" value="SENSOR HISTIDINE KINASE YKOH"/>
    <property type="match status" value="1"/>
</dbReference>
<dbReference type="Gene3D" id="6.10.340.10">
    <property type="match status" value="1"/>
</dbReference>
<dbReference type="AlphaFoldDB" id="A0A9X4M6Y6"/>
<evidence type="ECO:0000259" key="13">
    <source>
        <dbReference type="PROSITE" id="PS50109"/>
    </source>
</evidence>
<dbReference type="SMART" id="SM00304">
    <property type="entry name" value="HAMP"/>
    <property type="match status" value="1"/>
</dbReference>
<dbReference type="InterPro" id="IPR050428">
    <property type="entry name" value="TCS_sensor_his_kinase"/>
</dbReference>
<proteinExistence type="predicted"/>
<dbReference type="EC" id="2.7.13.3" evidence="4"/>
<evidence type="ECO:0000256" key="10">
    <source>
        <dbReference type="ARBA" id="ARBA00023012"/>
    </source>
</evidence>
<dbReference type="SUPFAM" id="SSF47384">
    <property type="entry name" value="Homodimeric domain of signal transducing histidine kinase"/>
    <property type="match status" value="1"/>
</dbReference>
<evidence type="ECO:0000259" key="14">
    <source>
        <dbReference type="PROSITE" id="PS50885"/>
    </source>
</evidence>
<comment type="caution">
    <text evidence="15">The sequence shown here is derived from an EMBL/GenBank/DDBJ whole genome shotgun (WGS) entry which is preliminary data.</text>
</comment>
<evidence type="ECO:0000256" key="11">
    <source>
        <dbReference type="ARBA" id="ARBA00023136"/>
    </source>
</evidence>
<keyword evidence="8 15" id="KW-0418">Kinase</keyword>
<dbReference type="InterPro" id="IPR036890">
    <property type="entry name" value="HATPase_C_sf"/>
</dbReference>
<organism evidence="15 16">
    <name type="scientific">Speluncibacter jeojiensis</name>
    <dbReference type="NCBI Taxonomy" id="2710754"/>
    <lineage>
        <taxon>Bacteria</taxon>
        <taxon>Bacillati</taxon>
        <taxon>Actinomycetota</taxon>
        <taxon>Actinomycetes</taxon>
        <taxon>Mycobacteriales</taxon>
        <taxon>Speluncibacteraceae</taxon>
        <taxon>Speluncibacter</taxon>
    </lineage>
</organism>
<protein>
    <recommendedName>
        <fullName evidence="4">histidine kinase</fullName>
        <ecNumber evidence="4">2.7.13.3</ecNumber>
    </recommendedName>
</protein>
<keyword evidence="11 12" id="KW-0472">Membrane</keyword>
<dbReference type="InterPro" id="IPR005467">
    <property type="entry name" value="His_kinase_dom"/>
</dbReference>
<gene>
    <name evidence="15" type="ORF">NVS88_17570</name>
</gene>